<dbReference type="SUPFAM" id="SSF116734">
    <property type="entry name" value="DNA methylase specificity domain"/>
    <property type="match status" value="2"/>
</dbReference>
<dbReference type="EMBL" id="CP002293">
    <property type="protein sequence ID" value="ADP74698.1"/>
    <property type="molecule type" value="Genomic_DNA"/>
</dbReference>
<feature type="domain" description="Type I restriction modification DNA specificity" evidence="4">
    <location>
        <begin position="1"/>
        <end position="174"/>
    </location>
</feature>
<reference evidence="5" key="1">
    <citation type="submission" date="2010-10" db="EMBL/GenBank/DDBJ databases">
        <title>Complete sequence of chromosome of Geobacillus sp. Y4.1MC1.</title>
        <authorList>
            <consortium name="US DOE Joint Genome Institute"/>
            <person name="Lucas S."/>
            <person name="Copeland A."/>
            <person name="Lapidus A."/>
            <person name="Cheng J.-F."/>
            <person name="Bruce D."/>
            <person name="Goodwin L."/>
            <person name="Pitluck S."/>
            <person name="Chertkov O."/>
            <person name="Zhang X."/>
            <person name="Detter J.C."/>
            <person name="Han C."/>
            <person name="Tapia R."/>
            <person name="Land M."/>
            <person name="Hauser L."/>
            <person name="Jeffries C."/>
            <person name="Kyrpides N."/>
            <person name="Ivanova N."/>
            <person name="Ovchinnikova G."/>
            <person name="Brumm P."/>
            <person name="Mead D."/>
            <person name="Woyke T."/>
        </authorList>
    </citation>
    <scope>NUCLEOTIDE SEQUENCE [LARGE SCALE GENOMIC DNA]</scope>
    <source>
        <strain evidence="5">Y4.1MC1</strain>
    </source>
</reference>
<dbReference type="PANTHER" id="PTHR30408">
    <property type="entry name" value="TYPE-1 RESTRICTION ENZYME ECOKI SPECIFICITY PROTEIN"/>
    <property type="match status" value="1"/>
</dbReference>
<dbReference type="InterPro" id="IPR044946">
    <property type="entry name" value="Restrct_endonuc_typeI_TRD_sf"/>
</dbReference>
<evidence type="ECO:0000256" key="2">
    <source>
        <dbReference type="ARBA" id="ARBA00022747"/>
    </source>
</evidence>
<evidence type="ECO:0000259" key="4">
    <source>
        <dbReference type="Pfam" id="PF01420"/>
    </source>
</evidence>
<evidence type="ECO:0000313" key="5">
    <source>
        <dbReference type="EMBL" id="ADP74698.1"/>
    </source>
</evidence>
<dbReference type="PANTHER" id="PTHR30408:SF13">
    <property type="entry name" value="TYPE I RESTRICTION ENZYME HINDI SPECIFICITY SUBUNIT"/>
    <property type="match status" value="1"/>
</dbReference>
<organism evidence="5">
    <name type="scientific">Geobacillus sp. (strain Y4.1MC1)</name>
    <dbReference type="NCBI Taxonomy" id="581103"/>
    <lineage>
        <taxon>Bacteria</taxon>
        <taxon>Bacillati</taxon>
        <taxon>Bacillota</taxon>
        <taxon>Bacilli</taxon>
        <taxon>Bacillales</taxon>
        <taxon>Anoxybacillaceae</taxon>
        <taxon>Geobacillus</taxon>
    </lineage>
</organism>
<name>A0A7U4DL55_GEOS0</name>
<evidence type="ECO:0000256" key="1">
    <source>
        <dbReference type="ARBA" id="ARBA00010923"/>
    </source>
</evidence>
<dbReference type="AlphaFoldDB" id="A0A7U4DL55"/>
<feature type="domain" description="Type I restriction modification DNA specificity" evidence="4">
    <location>
        <begin position="205"/>
        <end position="354"/>
    </location>
</feature>
<proteinExistence type="inferred from homology"/>
<accession>A0A7U4DL55</accession>
<keyword evidence="3" id="KW-0238">DNA-binding</keyword>
<dbReference type="Gene3D" id="3.90.220.20">
    <property type="entry name" value="DNA methylase specificity domains"/>
    <property type="match status" value="2"/>
</dbReference>
<gene>
    <name evidence="5" type="ORF">GY4MC1_1948</name>
</gene>
<dbReference type="GO" id="GO:0009307">
    <property type="term" value="P:DNA restriction-modification system"/>
    <property type="evidence" value="ECO:0007669"/>
    <property type="project" value="UniProtKB-KW"/>
</dbReference>
<dbReference type="InterPro" id="IPR000055">
    <property type="entry name" value="Restrct_endonuc_typeI_TRD"/>
</dbReference>
<dbReference type="KEGG" id="gmc:GY4MC1_1948"/>
<evidence type="ECO:0000256" key="3">
    <source>
        <dbReference type="ARBA" id="ARBA00023125"/>
    </source>
</evidence>
<dbReference type="REBASE" id="28742">
    <property type="entry name" value="S.GspY4ORF1947P"/>
</dbReference>
<dbReference type="GO" id="GO:0003677">
    <property type="term" value="F:DNA binding"/>
    <property type="evidence" value="ECO:0007669"/>
    <property type="project" value="UniProtKB-KW"/>
</dbReference>
<dbReference type="CDD" id="cd17251">
    <property type="entry name" value="RMtype1_S_HinAWORF1578P-TRD2-CR2_like"/>
    <property type="match status" value="1"/>
</dbReference>
<dbReference type="InterPro" id="IPR052021">
    <property type="entry name" value="Type-I_RS_S_subunit"/>
</dbReference>
<comment type="similarity">
    <text evidence="1">Belongs to the type-I restriction system S methylase family.</text>
</comment>
<keyword evidence="2" id="KW-0680">Restriction system</keyword>
<protein>
    <submittedName>
        <fullName evidence="5">Restriction modification system DNA specificity domain protein</fullName>
    </submittedName>
</protein>
<sequence>MSNWIKVKLGDIVELKRESYHPKPDEVLPYIGLEHIGQGTLRLISVGKSNEVTSTKSYFSKGDILFGKLRPYFRKVVRPKFNGVCSTDILVLTSKNPRKFNQTFLFYLMASQEMIDLATASSSGTKMPRADWKVLQNLEISIPEDVNEQERIGKILETIDDKIDINIRMNKTLEEMAMTLYKHWFVDFGPFQDEEFVESELGMIPKGWKVIQVKDLGEVITGKTPSTKVKEYYGDKIPFIKIPDMHGNVYIVKTETMLSELGAQSQKNKMLPPNTVCVSCIATPGLVVLTSEMSQTNQQINSVVCKEGVSPYFVYLFFKSISDNIVTLGSGGTATLNLNKGDFSRIKLLMPTNEVMTGFNNKVESIFNLIKINSLNNIELENLRDYLLPRLLSGEIDVSKAEKQVEEVL</sequence>
<dbReference type="Pfam" id="PF01420">
    <property type="entry name" value="Methylase_S"/>
    <property type="match status" value="2"/>
</dbReference>